<evidence type="ECO:0000256" key="1">
    <source>
        <dbReference type="SAM" id="MobiDB-lite"/>
    </source>
</evidence>
<reference evidence="2" key="1">
    <citation type="submission" date="2022-10" db="EMBL/GenBank/DDBJ databases">
        <title>Genome sequences of endogenous nimaviruses in decapod crustaceans.</title>
        <authorList>
            <person name="Kawato S."/>
            <person name="Nozaki R."/>
            <person name="Kondo H."/>
            <person name="Hirono I."/>
        </authorList>
    </citation>
    <scope>NUCLEOTIDE SEQUENCE</scope>
    <source>
        <strain evidence="2">Ube2021</strain>
    </source>
</reference>
<protein>
    <submittedName>
        <fullName evidence="2">Wsv423-like protein</fullName>
    </submittedName>
</protein>
<dbReference type="SUPFAM" id="SSF56112">
    <property type="entry name" value="Protein kinase-like (PK-like)"/>
    <property type="match status" value="1"/>
</dbReference>
<dbReference type="InterPro" id="IPR011009">
    <property type="entry name" value="Kinase-like_dom_sf"/>
</dbReference>
<feature type="region of interest" description="Disordered" evidence="1">
    <location>
        <begin position="30"/>
        <end position="85"/>
    </location>
</feature>
<feature type="compositionally biased region" description="Polar residues" evidence="1">
    <location>
        <begin position="74"/>
        <end position="85"/>
    </location>
</feature>
<feature type="compositionally biased region" description="Basic residues" evidence="1">
    <location>
        <begin position="60"/>
        <end position="73"/>
    </location>
</feature>
<accession>A0A9C7C046</accession>
<name>A0A9C7C046_9VIRU</name>
<evidence type="ECO:0000313" key="2">
    <source>
        <dbReference type="EMBL" id="BDT62999.1"/>
    </source>
</evidence>
<proteinExistence type="predicted"/>
<dbReference type="EMBL" id="LC738880">
    <property type="protein sequence ID" value="BDT62999.1"/>
    <property type="molecule type" value="Genomic_DNA"/>
</dbReference>
<organism evidence="2">
    <name type="scientific">Trachysalambria curvirostris nimavirus</name>
    <dbReference type="NCBI Taxonomy" id="2984282"/>
    <lineage>
        <taxon>Viruses</taxon>
        <taxon>Viruses incertae sedis</taxon>
        <taxon>Naldaviricetes</taxon>
        <taxon>Nimaviridae</taxon>
    </lineage>
</organism>
<dbReference type="Gene3D" id="1.10.510.10">
    <property type="entry name" value="Transferase(Phosphotransferase) domain 1"/>
    <property type="match status" value="1"/>
</dbReference>
<feature type="compositionally biased region" description="Basic and acidic residues" evidence="1">
    <location>
        <begin position="41"/>
        <end position="59"/>
    </location>
</feature>
<sequence length="705" mass="78661">MEPFHVKDSTGKMGQLLAASTSGFSLLCNETLRGCSPPRKPSSDKRNRSREDDKLDYCNHSKRAKPTSPHMRRQTASNSVGSASGLQTLSNSERLRLAKETISSRGLTRSRRASIVVPEHQQPTSNTSFIDKLLPPNKPSVMGTISGSSVTKTVQPQYQNPLGYHPVHLASRIYTPLAILRSHIKGGEHLGVPCHPVTETLVLLRDSNQIEKWKRITTPPAYFNRVEADANIKSYSSSVYSFRRRAADMGLHRSIQDIIRDFDILNSKCKSCLLKASRSSVVPRDWWPVGVKEADDKPNTSIESTLLCNYSPKITVIDLRVMIYDVFKLPSEAAKSVLSKNTSLLHEVSKLCKMWEKERKTVRLPKHVPPQYGPFTVIIGPNERILEMKEGVYYLLDRGTVVKFLTKASHLPQFIMESLVGYNAQDKIKGVVGVSGVCPQGFCIEMEFAGVSLRDVITGDVNCILNKPLIKDKNSHELMQHHIGPSTMKSTLYGVRMLQSTGRLPEKLKHKCKIPISDSYSAVGVANIMRMMLLDQLPFVITEIVNIVTRLSQQGLVNIDIKSDNIVIDGLSGQPKMIDLGLVVPAGTSDELRTVSNCRKDIFIEYPQTAPEFLRGEKCYEAAMTYGLAYMTNDILAILVTRTLDMGAASMSLNLPLRNFMCKAYSQDQKERPRAYLMAPLIGACFPLQDNIAKLFQEPKHTIEA</sequence>